<dbReference type="InterPro" id="IPR006016">
    <property type="entry name" value="UspA"/>
</dbReference>
<organism evidence="3 4">
    <name type="scientific">Mesosutterella porci</name>
    <dbReference type="NCBI Taxonomy" id="2915351"/>
    <lineage>
        <taxon>Bacteria</taxon>
        <taxon>Pseudomonadati</taxon>
        <taxon>Pseudomonadota</taxon>
        <taxon>Betaproteobacteria</taxon>
        <taxon>Burkholderiales</taxon>
        <taxon>Sutterellaceae</taxon>
        <taxon>Mesosutterella</taxon>
    </lineage>
</organism>
<comment type="caution">
    <text evidence="3">The sequence shown here is derived from an EMBL/GenBank/DDBJ whole genome shotgun (WGS) entry which is preliminary data.</text>
</comment>
<dbReference type="SUPFAM" id="SSF52402">
    <property type="entry name" value="Adenine nucleotide alpha hydrolases-like"/>
    <property type="match status" value="2"/>
</dbReference>
<accession>A0ABS9MNU9</accession>
<name>A0ABS9MNU9_9BURK</name>
<evidence type="ECO:0000256" key="1">
    <source>
        <dbReference type="ARBA" id="ARBA00008791"/>
    </source>
</evidence>
<proteinExistence type="inferred from homology"/>
<comment type="similarity">
    <text evidence="1">Belongs to the universal stress protein A family.</text>
</comment>
<evidence type="ECO:0000259" key="2">
    <source>
        <dbReference type="Pfam" id="PF00582"/>
    </source>
</evidence>
<dbReference type="Gene3D" id="3.40.50.620">
    <property type="entry name" value="HUPs"/>
    <property type="match status" value="2"/>
</dbReference>
<evidence type="ECO:0000313" key="3">
    <source>
        <dbReference type="EMBL" id="MCG5030298.1"/>
    </source>
</evidence>
<dbReference type="CDD" id="cd00293">
    <property type="entry name" value="USP-like"/>
    <property type="match status" value="1"/>
</dbReference>
<evidence type="ECO:0000313" key="4">
    <source>
        <dbReference type="Proteomes" id="UP001297600"/>
    </source>
</evidence>
<dbReference type="RefSeq" id="WP_237977952.1">
    <property type="nucleotide sequence ID" value="NZ_JAKNCT010000002.1"/>
</dbReference>
<dbReference type="PRINTS" id="PR01438">
    <property type="entry name" value="UNVRSLSTRESS"/>
</dbReference>
<dbReference type="EMBL" id="JAKNCT010000002">
    <property type="protein sequence ID" value="MCG5030298.1"/>
    <property type="molecule type" value="Genomic_DNA"/>
</dbReference>
<feature type="domain" description="UspA" evidence="2">
    <location>
        <begin position="151"/>
        <end position="297"/>
    </location>
</feature>
<gene>
    <name evidence="3" type="ORF">MAF45_02350</name>
</gene>
<dbReference type="CDD" id="cd23659">
    <property type="entry name" value="USP_At3g01520-like"/>
    <property type="match status" value="1"/>
</dbReference>
<dbReference type="InterPro" id="IPR006015">
    <property type="entry name" value="Universal_stress_UspA"/>
</dbReference>
<feature type="domain" description="UspA" evidence="2">
    <location>
        <begin position="2"/>
        <end position="140"/>
    </location>
</feature>
<protein>
    <submittedName>
        <fullName evidence="3">Universal stress protein</fullName>
    </submittedName>
</protein>
<keyword evidence="4" id="KW-1185">Reference proteome</keyword>
<dbReference type="InterPro" id="IPR014729">
    <property type="entry name" value="Rossmann-like_a/b/a_fold"/>
</dbReference>
<dbReference type="Pfam" id="PF00582">
    <property type="entry name" value="Usp"/>
    <property type="match status" value="2"/>
</dbReference>
<sequence>MKILLPIDGSEYSKNAIDFVASRTTLLGTNPKIELLNVQVPLPARASRLVGREALDKYYKEEADKVFEVAKKSLKRNGIEVAENFAVGAPDEKIAAEAEKLGADLIVMGSRGLTPLKGLFLGSVTTGVLARTKCPVLLLRGKESPTTDALRVGIAVDGSKYGQAAVDHVLKDRALFGKDASFFLINVVNDYAGAVMPDMAGMALPALSEDEILELQKKEFAETVSPLRPLFANAGITPKEVCLVGNPSDEIAAYAKKSKLDILVMGSHGYTRFKSAVMGSTATHIAAEGNVPLLIIRAGDSTPPDAA</sequence>
<reference evidence="3 4" key="1">
    <citation type="submission" date="2022-02" db="EMBL/GenBank/DDBJ databases">
        <title>Mesosutterella porci, a novel member of the family Sutterellaceae from pig feces.</title>
        <authorList>
            <person name="Wylensek D."/>
            <person name="Clavel T."/>
        </authorList>
    </citation>
    <scope>NUCLEOTIDE SEQUENCE [LARGE SCALE GENOMIC DNA]</scope>
    <source>
        <strain evidence="4">oilRF-744-wt-GAM-9</strain>
    </source>
</reference>
<dbReference type="PANTHER" id="PTHR46268:SF6">
    <property type="entry name" value="UNIVERSAL STRESS PROTEIN UP12"/>
    <property type="match status" value="1"/>
</dbReference>
<dbReference type="Proteomes" id="UP001297600">
    <property type="component" value="Unassembled WGS sequence"/>
</dbReference>
<dbReference type="PANTHER" id="PTHR46268">
    <property type="entry name" value="STRESS RESPONSE PROTEIN NHAX"/>
    <property type="match status" value="1"/>
</dbReference>